<evidence type="ECO:0000313" key="3">
    <source>
        <dbReference type="Proteomes" id="UP001183643"/>
    </source>
</evidence>
<accession>A0AAE4CD05</accession>
<proteinExistence type="predicted"/>
<organism evidence="2 3">
    <name type="scientific">Catenuloplanes atrovinosus</name>
    <dbReference type="NCBI Taxonomy" id="137266"/>
    <lineage>
        <taxon>Bacteria</taxon>
        <taxon>Bacillati</taxon>
        <taxon>Actinomycetota</taxon>
        <taxon>Actinomycetes</taxon>
        <taxon>Micromonosporales</taxon>
        <taxon>Micromonosporaceae</taxon>
        <taxon>Catenuloplanes</taxon>
    </lineage>
</organism>
<evidence type="ECO:0000256" key="1">
    <source>
        <dbReference type="SAM" id="SignalP"/>
    </source>
</evidence>
<name>A0AAE4CD05_9ACTN</name>
<keyword evidence="1" id="KW-0732">Signal</keyword>
<protein>
    <submittedName>
        <fullName evidence="2">Uncharacterized protein</fullName>
    </submittedName>
</protein>
<dbReference type="EMBL" id="JAVDYB010000001">
    <property type="protein sequence ID" value="MDR7278564.1"/>
    <property type="molecule type" value="Genomic_DNA"/>
</dbReference>
<feature type="signal peptide" evidence="1">
    <location>
        <begin position="1"/>
        <end position="19"/>
    </location>
</feature>
<reference evidence="2" key="1">
    <citation type="submission" date="2023-07" db="EMBL/GenBank/DDBJ databases">
        <title>Sequencing the genomes of 1000 actinobacteria strains.</title>
        <authorList>
            <person name="Klenk H.-P."/>
        </authorList>
    </citation>
    <scope>NUCLEOTIDE SEQUENCE</scope>
    <source>
        <strain evidence="2">DSM 44707</strain>
    </source>
</reference>
<dbReference type="AlphaFoldDB" id="A0AAE4CD05"/>
<gene>
    <name evidence="2" type="ORF">J2S41_005342</name>
</gene>
<evidence type="ECO:0000313" key="2">
    <source>
        <dbReference type="EMBL" id="MDR7278564.1"/>
    </source>
</evidence>
<keyword evidence="3" id="KW-1185">Reference proteome</keyword>
<dbReference type="Proteomes" id="UP001183643">
    <property type="component" value="Unassembled WGS sequence"/>
</dbReference>
<feature type="chain" id="PRO_5042178649" evidence="1">
    <location>
        <begin position="20"/>
        <end position="863"/>
    </location>
</feature>
<dbReference type="RefSeq" id="WP_310371560.1">
    <property type="nucleotide sequence ID" value="NZ_JAVDYB010000001.1"/>
</dbReference>
<sequence>MLAAAMLVLIGMGAKAASAATAVEVTAKLGGDPVTVRTVDPGQDAIVSFQGRAGQRALVEITEIQLGSMWVYLRDASGTTLRQISCSDDLDCVLDTAGLAETGRYSVYLDISPASFGLATVRLHDVPPDLDAAYTIGAPATTVTTEAPGQDARLVFRGRAGQRLFTRISAGTVGSITAYLLDAKGAPLGGGICDVPCDLDTATLPADGEYRLLLSPSGVRTGSLTAQILDVPADAEAVTGIGRPAPVTIAAPGQNARVLFDANAGDRVTVAVTDSGFTTGRISLFGPKGETLATGDCTRDCALTGVSLAATGTHTVLLDPAGAQTGTAVVTITVSAPDLLVGVEPGGDPVTLTITEAGQNGAVVFTGTAGQHVSAVLTKGSLGKATASLRAPNGTMLTSASCAVSCFLDGRSLPATGRYTLHVDPDGANTGAITVRVHDVPADPVVIAVRGGEAVTLTTTTPGQNAFADVAAARGDRTFIQLTGGTFGGASAYLRDPSGTDLMVTQCATGCVLDAGTLASDGVHRIVLDPHGAETGGITVKVHAVPADSVVRTTPGRGPVTAATSTPGQAATVVFDAAAGQRLSARLGGGTFGTAGSASAGLRRPDGTWLVSPMLCGTSCFLDTVTADAAGTYTLVVDPAGGAVGSITADVFDVVDATYDAVAGGDAVGIRTGTPGQNAVVSFRGGQGVRVSARLTGGTFGSASLVLRGPDGLTLATVGSCGTTCFADAVSLPAAGVYTVLINPGAAAVGAATVQLYEVPPDAAASVTIGGGPATVSVKVPGQNAGVTFEGTAGQTVTVVIEAGLGSTAYQLRGADGALLAGRSATSAATVTLGPVTLTASGTQTLTLNPATHAVGSATVTAT</sequence>
<comment type="caution">
    <text evidence="2">The sequence shown here is derived from an EMBL/GenBank/DDBJ whole genome shotgun (WGS) entry which is preliminary data.</text>
</comment>